<feature type="compositionally biased region" description="Polar residues" evidence="1">
    <location>
        <begin position="316"/>
        <end position="328"/>
    </location>
</feature>
<dbReference type="AlphaFoldDB" id="A0A8J5KT00"/>
<evidence type="ECO:0000313" key="2">
    <source>
        <dbReference type="EMBL" id="KAG6488210.1"/>
    </source>
</evidence>
<dbReference type="SUPFAM" id="SSF53474">
    <property type="entry name" value="alpha/beta-Hydrolases"/>
    <property type="match status" value="1"/>
</dbReference>
<feature type="compositionally biased region" description="Low complexity" evidence="1">
    <location>
        <begin position="422"/>
        <end position="432"/>
    </location>
</feature>
<dbReference type="Proteomes" id="UP000734854">
    <property type="component" value="Unassembled WGS sequence"/>
</dbReference>
<dbReference type="EMBL" id="JACMSC010000015">
    <property type="protein sequence ID" value="KAG6488210.1"/>
    <property type="molecule type" value="Genomic_DNA"/>
</dbReference>
<organism evidence="2 3">
    <name type="scientific">Zingiber officinale</name>
    <name type="common">Ginger</name>
    <name type="synonym">Amomum zingiber</name>
    <dbReference type="NCBI Taxonomy" id="94328"/>
    <lineage>
        <taxon>Eukaryota</taxon>
        <taxon>Viridiplantae</taxon>
        <taxon>Streptophyta</taxon>
        <taxon>Embryophyta</taxon>
        <taxon>Tracheophyta</taxon>
        <taxon>Spermatophyta</taxon>
        <taxon>Magnoliopsida</taxon>
        <taxon>Liliopsida</taxon>
        <taxon>Zingiberales</taxon>
        <taxon>Zingiberaceae</taxon>
        <taxon>Zingiber</taxon>
    </lineage>
</organism>
<feature type="compositionally biased region" description="Polar residues" evidence="1">
    <location>
        <begin position="396"/>
        <end position="412"/>
    </location>
</feature>
<sequence>MEVKLAIQHMRKVIKKKANFDILDLDTIPVSFSGLRNLFTTNLLARGVYPKNVKESDFMFDKMRGQDCFGASRVPDGVVDLLKWKFDEMGLVMLHIAYRLNCNLLFNLDLSITVEKRPCREYQVKPLGLECEEECSCLGLIPSTYDLISCFCACHIVVFEELILICTPDVARRCFVPVLLGHAIDDDFIHPHHSDHIFDAYNGDKNIIKFDGDHNSPRPQFYFDSITIFFHNVLAPPSSISDERYFHRMHDFVGPANLDRIHEHQNQNAAEPAQELAPSSTEDAIAQLRSRRPMSRTEVPRDISSQQNDNEDQEHGLTSNVGPSSTLPHDNMPNGDSYGWLTPTSQGNEYLEYSFDSFSDMPCSIEDEERMIMEAMIESLKDMEMRHQQDDHFSVDTGTSKSACDTESSTVELNGADDSTEKSISSSTSCSTMNPQPNQESQEIEASLKKSVSPEFSADSSEVSQTNSVQDPNADGTRATLVVQKSSTSHIMEGLTRRWGLNFFKGNQ</sequence>
<reference evidence="2 3" key="1">
    <citation type="submission" date="2020-08" db="EMBL/GenBank/DDBJ databases">
        <title>Plant Genome Project.</title>
        <authorList>
            <person name="Zhang R.-G."/>
        </authorList>
    </citation>
    <scope>NUCLEOTIDE SEQUENCE [LARGE SCALE GENOMIC DNA]</scope>
    <source>
        <tissue evidence="2">Rhizome</tissue>
    </source>
</reference>
<feature type="compositionally biased region" description="Polar residues" evidence="1">
    <location>
        <begin position="458"/>
        <end position="471"/>
    </location>
</feature>
<proteinExistence type="predicted"/>
<accession>A0A8J5KT00</accession>
<gene>
    <name evidence="2" type="ORF">ZIOFF_056969</name>
</gene>
<comment type="caution">
    <text evidence="2">The sequence shown here is derived from an EMBL/GenBank/DDBJ whole genome shotgun (WGS) entry which is preliminary data.</text>
</comment>
<protein>
    <submittedName>
        <fullName evidence="2">Uncharacterized protein</fullName>
    </submittedName>
</protein>
<dbReference type="InterPro" id="IPR052920">
    <property type="entry name" value="DNA-binding_regulatory"/>
</dbReference>
<dbReference type="PANTHER" id="PTHR43358">
    <property type="entry name" value="ALPHA/BETA-HYDROLASE"/>
    <property type="match status" value="1"/>
</dbReference>
<evidence type="ECO:0000313" key="3">
    <source>
        <dbReference type="Proteomes" id="UP000734854"/>
    </source>
</evidence>
<feature type="region of interest" description="Disordered" evidence="1">
    <location>
        <begin position="289"/>
        <end position="343"/>
    </location>
</feature>
<feature type="region of interest" description="Disordered" evidence="1">
    <location>
        <begin position="393"/>
        <end position="477"/>
    </location>
</feature>
<dbReference type="PANTHER" id="PTHR43358:SF4">
    <property type="entry name" value="ALPHA_BETA HYDROLASE FOLD-1 DOMAIN-CONTAINING PROTEIN"/>
    <property type="match status" value="1"/>
</dbReference>
<dbReference type="InterPro" id="IPR029058">
    <property type="entry name" value="AB_hydrolase_fold"/>
</dbReference>
<name>A0A8J5KT00_ZINOF</name>
<keyword evidence="3" id="KW-1185">Reference proteome</keyword>
<evidence type="ECO:0000256" key="1">
    <source>
        <dbReference type="SAM" id="MobiDB-lite"/>
    </source>
</evidence>